<dbReference type="EnsemblMetazoa" id="Aqu2.1.01548_001">
    <property type="protein sequence ID" value="Aqu2.1.01548_001"/>
    <property type="gene ID" value="Aqu2.1.01548"/>
</dbReference>
<organism evidence="1">
    <name type="scientific">Amphimedon queenslandica</name>
    <name type="common">Sponge</name>
    <dbReference type="NCBI Taxonomy" id="400682"/>
    <lineage>
        <taxon>Eukaryota</taxon>
        <taxon>Metazoa</taxon>
        <taxon>Porifera</taxon>
        <taxon>Demospongiae</taxon>
        <taxon>Heteroscleromorpha</taxon>
        <taxon>Haplosclerida</taxon>
        <taxon>Niphatidae</taxon>
        <taxon>Amphimedon</taxon>
    </lineage>
</organism>
<protein>
    <submittedName>
        <fullName evidence="1">Uncharacterized protein</fullName>
    </submittedName>
</protein>
<dbReference type="InParanoid" id="A0A1X7SHL5"/>
<proteinExistence type="predicted"/>
<name>A0A1X7SHL5_AMPQE</name>
<sequence length="62" mass="7114">TLELSKQGGIICGTNMRIYSYYIGGSLYVGLRLIFQDGGRFYDFQTLITLLSSVVKPYKWLR</sequence>
<accession>A0A1X7SHL5</accession>
<reference evidence="1" key="1">
    <citation type="submission" date="2017-05" db="UniProtKB">
        <authorList>
            <consortium name="EnsemblMetazoa"/>
        </authorList>
    </citation>
    <scope>IDENTIFICATION</scope>
</reference>
<evidence type="ECO:0000313" key="1">
    <source>
        <dbReference type="EnsemblMetazoa" id="Aqu2.1.01548_001"/>
    </source>
</evidence>
<dbReference type="AlphaFoldDB" id="A0A1X7SHL5"/>